<evidence type="ECO:0000256" key="1">
    <source>
        <dbReference type="ARBA" id="ARBA00022679"/>
    </source>
</evidence>
<dbReference type="Gene3D" id="3.40.50.2000">
    <property type="entry name" value="Glycogen Phosphorylase B"/>
    <property type="match status" value="2"/>
</dbReference>
<dbReference type="STRING" id="1802591.A2113_03895"/>
<dbReference type="Pfam" id="PF13439">
    <property type="entry name" value="Glyco_transf_4"/>
    <property type="match status" value="1"/>
</dbReference>
<organism evidence="4 5">
    <name type="scientific">Candidatus Woykebacteria bacterium GWA1_44_8</name>
    <dbReference type="NCBI Taxonomy" id="1802591"/>
    <lineage>
        <taxon>Bacteria</taxon>
        <taxon>Candidatus Woykeibacteriota</taxon>
    </lineage>
</organism>
<accession>A0A1G1W204</accession>
<evidence type="ECO:0000313" key="4">
    <source>
        <dbReference type="EMBL" id="OGY21671.1"/>
    </source>
</evidence>
<evidence type="ECO:0008006" key="6">
    <source>
        <dbReference type="Google" id="ProtNLM"/>
    </source>
</evidence>
<dbReference type="InterPro" id="IPR001296">
    <property type="entry name" value="Glyco_trans_1"/>
</dbReference>
<reference evidence="4 5" key="1">
    <citation type="journal article" date="2016" name="Nat. Commun.">
        <title>Thousands of microbial genomes shed light on interconnected biogeochemical processes in an aquifer system.</title>
        <authorList>
            <person name="Anantharaman K."/>
            <person name="Brown C.T."/>
            <person name="Hug L.A."/>
            <person name="Sharon I."/>
            <person name="Castelle C.J."/>
            <person name="Probst A.J."/>
            <person name="Thomas B.C."/>
            <person name="Singh A."/>
            <person name="Wilkins M.J."/>
            <person name="Karaoz U."/>
            <person name="Brodie E.L."/>
            <person name="Williams K.H."/>
            <person name="Hubbard S.S."/>
            <person name="Banfield J.F."/>
        </authorList>
    </citation>
    <scope>NUCLEOTIDE SEQUENCE [LARGE SCALE GENOMIC DNA]</scope>
</reference>
<dbReference type="GO" id="GO:0009103">
    <property type="term" value="P:lipopolysaccharide biosynthetic process"/>
    <property type="evidence" value="ECO:0007669"/>
    <property type="project" value="TreeGrafter"/>
</dbReference>
<feature type="domain" description="Glycosyl transferase family 1" evidence="2">
    <location>
        <begin position="203"/>
        <end position="349"/>
    </location>
</feature>
<dbReference type="InterPro" id="IPR028098">
    <property type="entry name" value="Glyco_trans_4-like_N"/>
</dbReference>
<dbReference type="PANTHER" id="PTHR46401">
    <property type="entry name" value="GLYCOSYLTRANSFERASE WBBK-RELATED"/>
    <property type="match status" value="1"/>
</dbReference>
<dbReference type="GO" id="GO:0016757">
    <property type="term" value="F:glycosyltransferase activity"/>
    <property type="evidence" value="ECO:0007669"/>
    <property type="project" value="InterPro"/>
</dbReference>
<protein>
    <recommendedName>
        <fullName evidence="6">Glycosyl transferase family 1</fullName>
    </recommendedName>
</protein>
<dbReference type="PANTHER" id="PTHR46401:SF2">
    <property type="entry name" value="GLYCOSYLTRANSFERASE WBBK-RELATED"/>
    <property type="match status" value="1"/>
</dbReference>
<gene>
    <name evidence="4" type="ORF">A2113_03895</name>
</gene>
<evidence type="ECO:0000259" key="2">
    <source>
        <dbReference type="Pfam" id="PF00534"/>
    </source>
</evidence>
<dbReference type="SUPFAM" id="SSF53756">
    <property type="entry name" value="UDP-Glycosyltransferase/glycogen phosphorylase"/>
    <property type="match status" value="1"/>
</dbReference>
<dbReference type="CDD" id="cd03809">
    <property type="entry name" value="GT4_MtfB-like"/>
    <property type="match status" value="1"/>
</dbReference>
<sequence>MRIGLDARNYGPEGTGIGRYIEKLLENLQKLDNQNEYFVFLRKDNFHLFNPTAVNFKKVIAEAWWYSLKEQLLLPAVLMRLKLDLVHFPHFNIPLLYPGKFVVTIHDVIKSEFKGASATTRSLPIYYLKHFGYEVTIRQAVRRAKKIFTPSNFVKKKLVNSFGLPGEKIVVTPEAADELFVQAGKQEVPEGRARQVLATYGIKKSFILYVGNAFPYKNLENLLLALPSLNKKIYLVYVGDRNVFVERLIEKAKKIGVDNRLIAAGFVPNEDLAILYKLAECFVFPSLSEGFGLPGIEAMAAGCPVVCSNIPVFKEVYGDAAVYFDPKKPKEIAEKIELIIKNAPSSAKASAGREFRIQLIKKGFEQVKKYSWKKLAEQTLQVYKSVASD</sequence>
<dbReference type="EMBL" id="MHCN01000011">
    <property type="protein sequence ID" value="OGY21671.1"/>
    <property type="molecule type" value="Genomic_DNA"/>
</dbReference>
<evidence type="ECO:0000313" key="5">
    <source>
        <dbReference type="Proteomes" id="UP000176299"/>
    </source>
</evidence>
<keyword evidence="1" id="KW-0808">Transferase</keyword>
<evidence type="ECO:0000259" key="3">
    <source>
        <dbReference type="Pfam" id="PF13439"/>
    </source>
</evidence>
<comment type="caution">
    <text evidence="4">The sequence shown here is derived from an EMBL/GenBank/DDBJ whole genome shotgun (WGS) entry which is preliminary data.</text>
</comment>
<feature type="domain" description="Glycosyltransferase subfamily 4-like N-terminal" evidence="3">
    <location>
        <begin position="16"/>
        <end position="175"/>
    </location>
</feature>
<dbReference type="Pfam" id="PF00534">
    <property type="entry name" value="Glycos_transf_1"/>
    <property type="match status" value="1"/>
</dbReference>
<name>A0A1G1W204_9BACT</name>
<dbReference type="AlphaFoldDB" id="A0A1G1W204"/>
<proteinExistence type="predicted"/>
<dbReference type="Proteomes" id="UP000176299">
    <property type="component" value="Unassembled WGS sequence"/>
</dbReference>